<dbReference type="InterPro" id="IPR013785">
    <property type="entry name" value="Aldolase_TIM"/>
</dbReference>
<dbReference type="Proteomes" id="UP001499959">
    <property type="component" value="Unassembled WGS sequence"/>
</dbReference>
<comment type="pathway">
    <text evidence="1">Carbohydrate degradation; 2-deoxy-D-ribose 1-phosphate degradation; D-glyceraldehyde 3-phosphate and acetaldehyde from 2-deoxy-alpha-D-ribose 1-phosphate: step 2/2.</text>
</comment>
<name>A0ABP9B7Q0_9GAMM</name>
<sequence length="261" mass="27094">MPLPLAVTEVATVSAHPHSSAALAARLLPLLDLTSLGEDDAPETIRALCARALQSPVAPAALCVYPEHVTTVRETLRGTAAKVATVVNFPDGGSDPARVERETRRAIAAGADEIDMVLAYRALLDGDARSAQRGVEACRAACGDGVLLKLIIESGELQTPARIREACRIGLDAGVDFLKTSTGKVTVNATPDAAAIMLDEIAAAGGRCGFKAAGGIRTLDAARTYIDLAAERLGDAWVTPARFRIGASGLFDAALDALAER</sequence>
<dbReference type="Pfam" id="PF01791">
    <property type="entry name" value="DeoC"/>
    <property type="match status" value="1"/>
</dbReference>
<dbReference type="SUPFAM" id="SSF51569">
    <property type="entry name" value="Aldolase"/>
    <property type="match status" value="1"/>
</dbReference>
<proteinExistence type="inferred from homology"/>
<dbReference type="PANTHER" id="PTHR10889">
    <property type="entry name" value="DEOXYRIBOSE-PHOSPHATE ALDOLASE"/>
    <property type="match status" value="1"/>
</dbReference>
<dbReference type="EMBL" id="BAABJE010000005">
    <property type="protein sequence ID" value="GAA4790359.1"/>
    <property type="molecule type" value="Genomic_DNA"/>
</dbReference>
<reference evidence="9" key="1">
    <citation type="journal article" date="2019" name="Int. J. Syst. Evol. Microbiol.">
        <title>The Global Catalogue of Microorganisms (GCM) 10K type strain sequencing project: providing services to taxonomists for standard genome sequencing and annotation.</title>
        <authorList>
            <consortium name="The Broad Institute Genomics Platform"/>
            <consortium name="The Broad Institute Genome Sequencing Center for Infectious Disease"/>
            <person name="Wu L."/>
            <person name="Ma J."/>
        </authorList>
    </citation>
    <scope>NUCLEOTIDE SEQUENCE [LARGE SCALE GENOMIC DNA]</scope>
    <source>
        <strain evidence="9">JCM 18204</strain>
    </source>
</reference>
<comment type="caution">
    <text evidence="8">The sequence shown here is derived from an EMBL/GenBank/DDBJ whole genome shotgun (WGS) entry which is preliminary data.</text>
</comment>
<evidence type="ECO:0000313" key="8">
    <source>
        <dbReference type="EMBL" id="GAA4790359.1"/>
    </source>
</evidence>
<dbReference type="NCBIfam" id="TIGR00126">
    <property type="entry name" value="deoC"/>
    <property type="match status" value="1"/>
</dbReference>
<dbReference type="PANTHER" id="PTHR10889:SF3">
    <property type="entry name" value="DEOXYRIBOSE-PHOSPHATE ALDOLASE"/>
    <property type="match status" value="1"/>
</dbReference>
<organism evidence="8 9">
    <name type="scientific">Lysobacter hankyongensis</name>
    <dbReference type="NCBI Taxonomy" id="1176535"/>
    <lineage>
        <taxon>Bacteria</taxon>
        <taxon>Pseudomonadati</taxon>
        <taxon>Pseudomonadota</taxon>
        <taxon>Gammaproteobacteria</taxon>
        <taxon>Lysobacterales</taxon>
        <taxon>Lysobacteraceae</taxon>
        <taxon>Lysobacter</taxon>
    </lineage>
</organism>
<evidence type="ECO:0000256" key="2">
    <source>
        <dbReference type="ARBA" id="ARBA00009473"/>
    </source>
</evidence>
<dbReference type="RefSeq" id="WP_345302649.1">
    <property type="nucleotide sequence ID" value="NZ_BAABJE010000005.1"/>
</dbReference>
<evidence type="ECO:0000256" key="3">
    <source>
        <dbReference type="ARBA" id="ARBA00012515"/>
    </source>
</evidence>
<evidence type="ECO:0000256" key="1">
    <source>
        <dbReference type="ARBA" id="ARBA00004816"/>
    </source>
</evidence>
<evidence type="ECO:0000256" key="4">
    <source>
        <dbReference type="ARBA" id="ARBA00023239"/>
    </source>
</evidence>
<gene>
    <name evidence="8" type="primary">deoC</name>
    <name evidence="8" type="ORF">GCM10023307_14570</name>
</gene>
<dbReference type="CDD" id="cd00959">
    <property type="entry name" value="DeoC"/>
    <property type="match status" value="1"/>
</dbReference>
<evidence type="ECO:0000313" key="9">
    <source>
        <dbReference type="Proteomes" id="UP001499959"/>
    </source>
</evidence>
<evidence type="ECO:0000256" key="5">
    <source>
        <dbReference type="ARBA" id="ARBA00023270"/>
    </source>
</evidence>
<keyword evidence="4" id="KW-0456">Lyase</keyword>
<dbReference type="InterPro" id="IPR002915">
    <property type="entry name" value="DeoC/FbaB/LacD_aldolase"/>
</dbReference>
<comment type="catalytic activity">
    <reaction evidence="6">
        <text>2-deoxy-D-ribose 5-phosphate = D-glyceraldehyde 3-phosphate + acetaldehyde</text>
        <dbReference type="Rhea" id="RHEA:12821"/>
        <dbReference type="ChEBI" id="CHEBI:15343"/>
        <dbReference type="ChEBI" id="CHEBI:59776"/>
        <dbReference type="ChEBI" id="CHEBI:62877"/>
        <dbReference type="EC" id="4.1.2.4"/>
    </reaction>
</comment>
<dbReference type="Gene3D" id="3.20.20.70">
    <property type="entry name" value="Aldolase class I"/>
    <property type="match status" value="1"/>
</dbReference>
<accession>A0ABP9B7Q0</accession>
<dbReference type="PIRSF" id="PIRSF001357">
    <property type="entry name" value="DeoC"/>
    <property type="match status" value="1"/>
</dbReference>
<dbReference type="SMART" id="SM01133">
    <property type="entry name" value="DeoC"/>
    <property type="match status" value="1"/>
</dbReference>
<protein>
    <recommendedName>
        <fullName evidence="3 7">Deoxyribose-phosphate aldolase</fullName>
        <ecNumber evidence="3 7">4.1.2.4</ecNumber>
    </recommendedName>
</protein>
<dbReference type="EC" id="4.1.2.4" evidence="3 7"/>
<evidence type="ECO:0000256" key="7">
    <source>
        <dbReference type="NCBIfam" id="TIGR00126"/>
    </source>
</evidence>
<dbReference type="InterPro" id="IPR011343">
    <property type="entry name" value="DeoC"/>
</dbReference>
<comment type="similarity">
    <text evidence="2">Belongs to the DeoC/FbaB aldolase family. DeoC type 2 subfamily.</text>
</comment>
<evidence type="ECO:0000256" key="6">
    <source>
        <dbReference type="ARBA" id="ARBA00048791"/>
    </source>
</evidence>
<keyword evidence="5" id="KW-0704">Schiff base</keyword>
<keyword evidence="9" id="KW-1185">Reference proteome</keyword>